<gene>
    <name evidence="2" type="ORF">SDC9_150165</name>
</gene>
<organism evidence="2">
    <name type="scientific">bioreactor metagenome</name>
    <dbReference type="NCBI Taxonomy" id="1076179"/>
    <lineage>
        <taxon>unclassified sequences</taxon>
        <taxon>metagenomes</taxon>
        <taxon>ecological metagenomes</taxon>
    </lineage>
</organism>
<evidence type="ECO:0000256" key="1">
    <source>
        <dbReference type="SAM" id="MobiDB-lite"/>
    </source>
</evidence>
<feature type="region of interest" description="Disordered" evidence="1">
    <location>
        <begin position="1"/>
        <end position="124"/>
    </location>
</feature>
<reference evidence="2" key="1">
    <citation type="submission" date="2019-08" db="EMBL/GenBank/DDBJ databases">
        <authorList>
            <person name="Kucharzyk K."/>
            <person name="Murdoch R.W."/>
            <person name="Higgins S."/>
            <person name="Loffler F."/>
        </authorList>
    </citation>
    <scope>NUCLEOTIDE SEQUENCE</scope>
</reference>
<protein>
    <submittedName>
        <fullName evidence="2">Uncharacterized protein</fullName>
    </submittedName>
</protein>
<dbReference type="AlphaFoldDB" id="A0A645EQQ6"/>
<comment type="caution">
    <text evidence="2">The sequence shown here is derived from an EMBL/GenBank/DDBJ whole genome shotgun (WGS) entry which is preliminary data.</text>
</comment>
<proteinExistence type="predicted"/>
<accession>A0A645EQQ6</accession>
<feature type="compositionally biased region" description="Low complexity" evidence="1">
    <location>
        <begin position="82"/>
        <end position="96"/>
    </location>
</feature>
<dbReference type="EMBL" id="VSSQ01048894">
    <property type="protein sequence ID" value="MPN02944.1"/>
    <property type="molecule type" value="Genomic_DNA"/>
</dbReference>
<name>A0A645EQQ6_9ZZZZ</name>
<sequence>MEPGPADARPDQQQADRHHHRPREAVQQPMGAGDADQPGGAEHHRQQHDSPERLWHRDDVGGVEQGQHERQYEHGPRPVPGQPHQGGRQHGQPGQGCDQLQVRAEQPPGEEVMRRHHRQDPGEL</sequence>
<evidence type="ECO:0000313" key="2">
    <source>
        <dbReference type="EMBL" id="MPN02944.1"/>
    </source>
</evidence>
<feature type="compositionally biased region" description="Basic and acidic residues" evidence="1">
    <location>
        <begin position="41"/>
        <end position="76"/>
    </location>
</feature>